<dbReference type="InterPro" id="IPR036770">
    <property type="entry name" value="Ankyrin_rpt-contain_sf"/>
</dbReference>
<dbReference type="STRING" id="2004952.A0A2C5Z4B9"/>
<comment type="caution">
    <text evidence="4">The sequence shown here is derived from an EMBL/GenBank/DDBJ whole genome shotgun (WGS) entry which is preliminary data.</text>
</comment>
<keyword evidence="5" id="KW-1185">Reference proteome</keyword>
<dbReference type="PANTHER" id="PTHR46082:SF11">
    <property type="entry name" value="AAA+ ATPASE DOMAIN-CONTAINING PROTEIN-RELATED"/>
    <property type="match status" value="1"/>
</dbReference>
<evidence type="ECO:0000313" key="5">
    <source>
        <dbReference type="Proteomes" id="UP000226431"/>
    </source>
</evidence>
<accession>A0A2C5Z4B9</accession>
<dbReference type="SUPFAM" id="SSF53167">
    <property type="entry name" value="Purine and uridine phosphorylases"/>
    <property type="match status" value="1"/>
</dbReference>
<evidence type="ECO:0000256" key="1">
    <source>
        <dbReference type="ARBA" id="ARBA00022737"/>
    </source>
</evidence>
<evidence type="ECO:0000259" key="2">
    <source>
        <dbReference type="Pfam" id="PF22939"/>
    </source>
</evidence>
<dbReference type="PANTHER" id="PTHR46082">
    <property type="entry name" value="ATP/GTP-BINDING PROTEIN-RELATED"/>
    <property type="match status" value="1"/>
</dbReference>
<dbReference type="Pfam" id="PF22939">
    <property type="entry name" value="WHD_GPIID"/>
    <property type="match status" value="1"/>
</dbReference>
<organism evidence="4 5">
    <name type="scientific">Ophiocordyceps camponoti-rufipedis</name>
    <dbReference type="NCBI Taxonomy" id="2004952"/>
    <lineage>
        <taxon>Eukaryota</taxon>
        <taxon>Fungi</taxon>
        <taxon>Dikarya</taxon>
        <taxon>Ascomycota</taxon>
        <taxon>Pezizomycotina</taxon>
        <taxon>Sordariomycetes</taxon>
        <taxon>Hypocreomycetidae</taxon>
        <taxon>Hypocreales</taxon>
        <taxon>Ophiocordycipitaceae</taxon>
        <taxon>Ophiocordyceps</taxon>
    </lineage>
</organism>
<protein>
    <submittedName>
        <fullName evidence="4">Uncharacterized protein</fullName>
    </submittedName>
</protein>
<dbReference type="InterPro" id="IPR002110">
    <property type="entry name" value="Ankyrin_rpt"/>
</dbReference>
<evidence type="ECO:0000259" key="3">
    <source>
        <dbReference type="Pfam" id="PF24883"/>
    </source>
</evidence>
<reference evidence="4 5" key="1">
    <citation type="submission" date="2017-06" db="EMBL/GenBank/DDBJ databases">
        <title>Ant-infecting Ophiocordyceps genomes reveal a high diversity of potential behavioral manipulation genes and a possible major role for enterotoxins.</title>
        <authorList>
            <person name="De Bekker C."/>
            <person name="Evans H.C."/>
            <person name="Brachmann A."/>
            <person name="Hughes D.P."/>
        </authorList>
    </citation>
    <scope>NUCLEOTIDE SEQUENCE [LARGE SCALE GENOMIC DNA]</scope>
    <source>
        <strain evidence="4 5">Map16</strain>
    </source>
</reference>
<dbReference type="InterPro" id="IPR056884">
    <property type="entry name" value="NPHP3-like_N"/>
</dbReference>
<dbReference type="Gene3D" id="1.25.40.20">
    <property type="entry name" value="Ankyrin repeat-containing domain"/>
    <property type="match status" value="2"/>
</dbReference>
<dbReference type="Gene3D" id="3.40.50.300">
    <property type="entry name" value="P-loop containing nucleotide triphosphate hydrolases"/>
    <property type="match status" value="1"/>
</dbReference>
<dbReference type="Pfam" id="PF00023">
    <property type="entry name" value="Ank"/>
    <property type="match status" value="1"/>
</dbReference>
<dbReference type="InterPro" id="IPR027417">
    <property type="entry name" value="P-loop_NTPase"/>
</dbReference>
<dbReference type="Pfam" id="PF12796">
    <property type="entry name" value="Ank_2"/>
    <property type="match status" value="2"/>
</dbReference>
<dbReference type="SUPFAM" id="SSF48403">
    <property type="entry name" value="Ankyrin repeat"/>
    <property type="match status" value="1"/>
</dbReference>
<gene>
    <name evidence="4" type="ORF">CDD80_2945</name>
</gene>
<dbReference type="InterPro" id="IPR053137">
    <property type="entry name" value="NLR-like"/>
</dbReference>
<keyword evidence="1" id="KW-0677">Repeat</keyword>
<dbReference type="Gene3D" id="3.40.50.1580">
    <property type="entry name" value="Nucleoside phosphorylase domain"/>
    <property type="match status" value="1"/>
</dbReference>
<dbReference type="SUPFAM" id="SSF52540">
    <property type="entry name" value="P-loop containing nucleoside triphosphate hydrolases"/>
    <property type="match status" value="1"/>
</dbReference>
<dbReference type="SMART" id="SM00248">
    <property type="entry name" value="ANK"/>
    <property type="match status" value="5"/>
</dbReference>
<sequence length="1079" mass="119519">MASETTQISLCRNDYTVGWVCALQKEQTAATAMLDEKHPDLPKPHNDPNAYTLGSISGHNIVIACLPPGEIATVPAATTSTWMVSTFQSIKFGLLVGIGGGIPKNKVRLGDVVVSTISHDLPGVVQWDSGKNTPDGFVRTGALSPPPRSLGTALAKLRTNHDLDGPQIQHHLDQLGRRYPRLAAKYLKSDSMEDILFPTAYQHVDGKDAITADGDEDETDTEDGSCKSCDKTKVVNRRPREMQVHFGLIASGNQVIRNASFRNEINDKLGGRVLCIEMEAAGLMNNFPCLVIRGICDYADSHKNKAWQEHAAAIAAAFAKELLGCVQPSDVDHELPAKEKLHQAEDDAIMNWLSSIAADYGSVKNGILARRQDGTCQWLLKSEKLQTWMKTGNQIFFCHGMPGAGKTFAASIVIEHILRHQKEYQDRKIGVAFVYCDFKRQHEQTYEHILRSLLKQLVQGQSSIPDVVKRLYQGFRKPHDPPPLTDILEALKTVVCIYSRVFILIDALDELKYPTEILAQLRSLQSETRVKLLITSRSTDELRELFKEDMTMEISAHSEDVETFLDSQMCNLELLRDEGEPEDDDLPEQTRAELKTRIKSQISKAANGIFLLARLHLDSLGDKTTPQAVFNALKSLPKGPHALAESYGKTIERIRSQRPGLRLLAEKVLTLLTCAATQLTTSELQHVLALYDDVNSALDQNDLVRKRIMVSVCAGLVTVNKDNNVIRLLHDTTREYLATHMSCIAPREDGKILANPMEVDRELAKLGFFHIESMVFAGSFAEHRLGYLETLYPADTALLRAVQLRDKAMVELLLAADGVDVNLRDAKGVTPLLEALSGYQIAMAELLLAAEDIDPDIPDKNQITPLLMAVQSRETSFKSFLFRLKQTEPDSQNATGDRWYFGSLVNRPGPVSVFKKTKIFLELQDREKLVELLLATGKVDVNSQDKSGSTPLAAAAKKDYSGIVQLLLAQNRIQSNLQDETGMTPLMWAASEGSRESLKLLLAVNEVKPNLKKRTGQTALALASGRGRIECLKLLIDTEAVDCNIKDLSGRTPLMAAKLWKMARWSSCSVVTVGIKRLV</sequence>
<dbReference type="InterPro" id="IPR035994">
    <property type="entry name" value="Nucleoside_phosphorylase_sf"/>
</dbReference>
<dbReference type="Pfam" id="PF24883">
    <property type="entry name" value="NPHP3_N"/>
    <property type="match status" value="1"/>
</dbReference>
<dbReference type="AlphaFoldDB" id="A0A2C5Z4B9"/>
<dbReference type="Proteomes" id="UP000226431">
    <property type="component" value="Unassembled WGS sequence"/>
</dbReference>
<dbReference type="EMBL" id="NJES01000261">
    <property type="protein sequence ID" value="PHH74640.1"/>
    <property type="molecule type" value="Genomic_DNA"/>
</dbReference>
<proteinExistence type="predicted"/>
<dbReference type="GO" id="GO:0003824">
    <property type="term" value="F:catalytic activity"/>
    <property type="evidence" value="ECO:0007669"/>
    <property type="project" value="InterPro"/>
</dbReference>
<dbReference type="GO" id="GO:0009116">
    <property type="term" value="P:nucleoside metabolic process"/>
    <property type="evidence" value="ECO:0007669"/>
    <property type="project" value="InterPro"/>
</dbReference>
<feature type="domain" description="GPI inositol-deacylase winged helix" evidence="2">
    <location>
        <begin position="662"/>
        <end position="738"/>
    </location>
</feature>
<feature type="domain" description="Nephrocystin 3-like N-terminal" evidence="3">
    <location>
        <begin position="374"/>
        <end position="537"/>
    </location>
</feature>
<name>A0A2C5Z4B9_9HYPO</name>
<dbReference type="InterPro" id="IPR054471">
    <property type="entry name" value="GPIID_WHD"/>
</dbReference>
<dbReference type="OrthoDB" id="5142935at2759"/>
<evidence type="ECO:0000313" key="4">
    <source>
        <dbReference type="EMBL" id="PHH74640.1"/>
    </source>
</evidence>